<keyword evidence="2" id="KW-1185">Reference proteome</keyword>
<name>M7ALX1_CHEMY</name>
<sequence>MPGISKPSEVHVSLFSARSGWLEPWSPNFCPGRCIGCVEPDRFMLQPPPVRHALASRRSSPQEIKSKSNADQLLLLLPSFLGDFCFTRRENSFGRLKPPEVYAVLC</sequence>
<proteinExistence type="predicted"/>
<dbReference type="EMBL" id="KB589438">
    <property type="protein sequence ID" value="EMP25484.1"/>
    <property type="molecule type" value="Genomic_DNA"/>
</dbReference>
<dbReference type="Proteomes" id="UP000031443">
    <property type="component" value="Unassembled WGS sequence"/>
</dbReference>
<protein>
    <submittedName>
        <fullName evidence="1">Uncharacterized protein</fullName>
    </submittedName>
</protein>
<accession>M7ALX1</accession>
<gene>
    <name evidence="1" type="ORF">UY3_17449</name>
</gene>
<reference evidence="2" key="1">
    <citation type="journal article" date="2013" name="Nat. Genet.">
        <title>The draft genomes of soft-shell turtle and green sea turtle yield insights into the development and evolution of the turtle-specific body plan.</title>
        <authorList>
            <person name="Wang Z."/>
            <person name="Pascual-Anaya J."/>
            <person name="Zadissa A."/>
            <person name="Li W."/>
            <person name="Niimura Y."/>
            <person name="Huang Z."/>
            <person name="Li C."/>
            <person name="White S."/>
            <person name="Xiong Z."/>
            <person name="Fang D."/>
            <person name="Wang B."/>
            <person name="Ming Y."/>
            <person name="Chen Y."/>
            <person name="Zheng Y."/>
            <person name="Kuraku S."/>
            <person name="Pignatelli M."/>
            <person name="Herrero J."/>
            <person name="Beal K."/>
            <person name="Nozawa M."/>
            <person name="Li Q."/>
            <person name="Wang J."/>
            <person name="Zhang H."/>
            <person name="Yu L."/>
            <person name="Shigenobu S."/>
            <person name="Wang J."/>
            <person name="Liu J."/>
            <person name="Flicek P."/>
            <person name="Searle S."/>
            <person name="Wang J."/>
            <person name="Kuratani S."/>
            <person name="Yin Y."/>
            <person name="Aken B."/>
            <person name="Zhang G."/>
            <person name="Irie N."/>
        </authorList>
    </citation>
    <scope>NUCLEOTIDE SEQUENCE [LARGE SCALE GENOMIC DNA]</scope>
</reference>
<organism evidence="1 2">
    <name type="scientific">Chelonia mydas</name>
    <name type="common">Green sea-turtle</name>
    <name type="synonym">Chelonia agassizi</name>
    <dbReference type="NCBI Taxonomy" id="8469"/>
    <lineage>
        <taxon>Eukaryota</taxon>
        <taxon>Metazoa</taxon>
        <taxon>Chordata</taxon>
        <taxon>Craniata</taxon>
        <taxon>Vertebrata</taxon>
        <taxon>Euteleostomi</taxon>
        <taxon>Archelosauria</taxon>
        <taxon>Testudinata</taxon>
        <taxon>Testudines</taxon>
        <taxon>Cryptodira</taxon>
        <taxon>Durocryptodira</taxon>
        <taxon>Americhelydia</taxon>
        <taxon>Chelonioidea</taxon>
        <taxon>Cheloniidae</taxon>
        <taxon>Chelonia</taxon>
    </lineage>
</organism>
<evidence type="ECO:0000313" key="2">
    <source>
        <dbReference type="Proteomes" id="UP000031443"/>
    </source>
</evidence>
<dbReference type="AlphaFoldDB" id="M7ALX1"/>
<evidence type="ECO:0000313" key="1">
    <source>
        <dbReference type="EMBL" id="EMP25484.1"/>
    </source>
</evidence>